<dbReference type="AlphaFoldDB" id="A0A0G4IX18"/>
<gene>
    <name evidence="2" type="ORF">PBRA_007609</name>
    <name evidence="3" type="ORF">PLBR_LOCUS9250</name>
</gene>
<reference evidence="2 4" key="1">
    <citation type="submission" date="2015-02" db="EMBL/GenBank/DDBJ databases">
        <authorList>
            <person name="Chooi Y.-H."/>
        </authorList>
    </citation>
    <scope>NUCLEOTIDE SEQUENCE [LARGE SCALE GENOMIC DNA]</scope>
    <source>
        <strain evidence="2">E3</strain>
    </source>
</reference>
<protein>
    <submittedName>
        <fullName evidence="2">Uncharacterized protein</fullName>
    </submittedName>
</protein>
<name>A0A0G4IX18_PLABS</name>
<evidence type="ECO:0000313" key="4">
    <source>
        <dbReference type="Proteomes" id="UP000039324"/>
    </source>
</evidence>
<geneLocation type="mitochondrion" evidence="3"/>
<dbReference type="EMBL" id="CDSF01000094">
    <property type="protein sequence ID" value="CEO99875.1"/>
    <property type="molecule type" value="Genomic_DNA"/>
</dbReference>
<dbReference type="Gene3D" id="1.20.5.190">
    <property type="match status" value="1"/>
</dbReference>
<proteinExistence type="predicted"/>
<evidence type="ECO:0000313" key="3">
    <source>
        <dbReference type="EMBL" id="SPR02035.1"/>
    </source>
</evidence>
<feature type="region of interest" description="Disordered" evidence="1">
    <location>
        <begin position="246"/>
        <end position="291"/>
    </location>
</feature>
<dbReference type="Proteomes" id="UP000290189">
    <property type="component" value="Unassembled WGS sequence"/>
</dbReference>
<evidence type="ECO:0000313" key="5">
    <source>
        <dbReference type="Proteomes" id="UP000290189"/>
    </source>
</evidence>
<evidence type="ECO:0000256" key="1">
    <source>
        <dbReference type="SAM" id="MobiDB-lite"/>
    </source>
</evidence>
<evidence type="ECO:0000313" key="2">
    <source>
        <dbReference type="EMBL" id="CEO99875.1"/>
    </source>
</evidence>
<sequence length="307" mass="33543">MSLAIVGRSLLTAPPKKANANRKVVVDVIAPQPVPLATAVLPELSDDLAAIRVQRAWRRYQEAQASARVPVRAISNSRIRLLAARIVQDTWRRIRQRRLHAALRDAFVLPAVAQAVHNSERDAAALTIQRSWRGAIVRHDLAWTRRTIAELVSDLVGDVEDDGAARQVQSAWRAHADRRSERLLDTPATSVVDYALDVAVQEMDDAFALRKVLRSVAADRHDADVVERLLCDLVEHALGVGETPRIVAPETTPTPDSGAEDETPVEMPGKSPTITGDPTPKRKRRGGGVLRSLKRLLSCGGSSSIVP</sequence>
<accession>A0A0G4IX18</accession>
<organism evidence="2 4">
    <name type="scientific">Plasmodiophora brassicae</name>
    <name type="common">Clubroot disease agent</name>
    <dbReference type="NCBI Taxonomy" id="37360"/>
    <lineage>
        <taxon>Eukaryota</taxon>
        <taxon>Sar</taxon>
        <taxon>Rhizaria</taxon>
        <taxon>Endomyxa</taxon>
        <taxon>Phytomyxea</taxon>
        <taxon>Plasmodiophorida</taxon>
        <taxon>Plasmodiophoridae</taxon>
        <taxon>Plasmodiophora</taxon>
    </lineage>
</organism>
<keyword evidence="4" id="KW-1185">Reference proteome</keyword>
<reference evidence="3 5" key="2">
    <citation type="submission" date="2018-03" db="EMBL/GenBank/DDBJ databases">
        <authorList>
            <person name="Fogelqvist J."/>
        </authorList>
    </citation>
    <scope>NUCLEOTIDE SEQUENCE [LARGE SCALE GENOMIC DNA]</scope>
</reference>
<dbReference type="Pfam" id="PF00612">
    <property type="entry name" value="IQ"/>
    <property type="match status" value="2"/>
</dbReference>
<dbReference type="Proteomes" id="UP000039324">
    <property type="component" value="Unassembled WGS sequence"/>
</dbReference>
<dbReference type="PROSITE" id="PS50096">
    <property type="entry name" value="IQ"/>
    <property type="match status" value="1"/>
</dbReference>
<dbReference type="InterPro" id="IPR000048">
    <property type="entry name" value="IQ_motif_EF-hand-BS"/>
</dbReference>
<keyword evidence="3" id="KW-0496">Mitochondrion</keyword>
<dbReference type="EMBL" id="OVEO01000020">
    <property type="protein sequence ID" value="SPR02035.1"/>
    <property type="molecule type" value="Genomic_DNA"/>
</dbReference>